<dbReference type="Pfam" id="PF12231">
    <property type="entry name" value="Rif1_N"/>
    <property type="match status" value="1"/>
</dbReference>
<evidence type="ECO:0000256" key="7">
    <source>
        <dbReference type="SAM" id="MobiDB-lite"/>
    </source>
</evidence>
<keyword evidence="10" id="KW-1185">Reference proteome</keyword>
<keyword evidence="5" id="KW-0539">Nucleus</keyword>
<evidence type="ECO:0000256" key="3">
    <source>
        <dbReference type="ARBA" id="ARBA00022454"/>
    </source>
</evidence>
<organism evidence="9 10">
    <name type="scientific">Cuscuta campestris</name>
    <dbReference type="NCBI Taxonomy" id="132261"/>
    <lineage>
        <taxon>Eukaryota</taxon>
        <taxon>Viridiplantae</taxon>
        <taxon>Streptophyta</taxon>
        <taxon>Embryophyta</taxon>
        <taxon>Tracheophyta</taxon>
        <taxon>Spermatophyta</taxon>
        <taxon>Magnoliopsida</taxon>
        <taxon>eudicotyledons</taxon>
        <taxon>Gunneridae</taxon>
        <taxon>Pentapetalae</taxon>
        <taxon>asterids</taxon>
        <taxon>lamiids</taxon>
        <taxon>Solanales</taxon>
        <taxon>Convolvulaceae</taxon>
        <taxon>Cuscuteae</taxon>
        <taxon>Cuscuta</taxon>
        <taxon>Cuscuta subgen. Grammica</taxon>
        <taxon>Cuscuta sect. Cleistogrammica</taxon>
    </lineage>
</organism>
<dbReference type="InterPro" id="IPR022031">
    <property type="entry name" value="Rif1_N"/>
</dbReference>
<accession>A0A484LBH1</accession>
<dbReference type="EMBL" id="OOIL02001236">
    <property type="protein sequence ID" value="VFQ73653.1"/>
    <property type="molecule type" value="Genomic_DNA"/>
</dbReference>
<feature type="compositionally biased region" description="Polar residues" evidence="7">
    <location>
        <begin position="1003"/>
        <end position="1012"/>
    </location>
</feature>
<comment type="subcellular location">
    <subcellularLocation>
        <location evidence="2">Chromosome</location>
        <location evidence="2">Telomere</location>
    </subcellularLocation>
    <subcellularLocation>
        <location evidence="1">Nucleus</location>
    </subcellularLocation>
</comment>
<gene>
    <name evidence="9" type="ORF">CCAM_LOCUS15429</name>
</gene>
<evidence type="ECO:0000256" key="6">
    <source>
        <dbReference type="ARBA" id="ARBA00023306"/>
    </source>
</evidence>
<protein>
    <recommendedName>
        <fullName evidence="8">Telomere-associated protein Rif1 N-terminal domain-containing protein</fullName>
    </recommendedName>
</protein>
<feature type="compositionally biased region" description="Basic and acidic residues" evidence="7">
    <location>
        <begin position="976"/>
        <end position="985"/>
    </location>
</feature>
<dbReference type="GO" id="GO:0005634">
    <property type="term" value="C:nucleus"/>
    <property type="evidence" value="ECO:0007669"/>
    <property type="project" value="UniProtKB-SubCell"/>
</dbReference>
<dbReference type="GO" id="GO:0000723">
    <property type="term" value="P:telomere maintenance"/>
    <property type="evidence" value="ECO:0007669"/>
    <property type="project" value="TreeGrafter"/>
</dbReference>
<reference evidence="9 10" key="1">
    <citation type="submission" date="2018-04" db="EMBL/GenBank/DDBJ databases">
        <authorList>
            <person name="Vogel A."/>
        </authorList>
    </citation>
    <scope>NUCLEOTIDE SEQUENCE [LARGE SCALE GENOMIC DNA]</scope>
</reference>
<proteinExistence type="predicted"/>
<feature type="region of interest" description="Disordered" evidence="7">
    <location>
        <begin position="976"/>
        <end position="1025"/>
    </location>
</feature>
<dbReference type="GO" id="GO:0000781">
    <property type="term" value="C:chromosome, telomeric region"/>
    <property type="evidence" value="ECO:0007669"/>
    <property type="project" value="UniProtKB-SubCell"/>
</dbReference>
<dbReference type="AlphaFoldDB" id="A0A484LBH1"/>
<sequence>MAKSFKDDLRDVLAGLSSSPSSSPSKSAAYSTLLHLQQLSSTSSADPVLITLLAESSSSLLQSILVDIFDRDEEMISVQALKCLGFMIYHPSILASIKGEDSSFIVESLVKVITTTKIKWVCNLGLWCISMQQFTTTLLDTHFHALLRAISHGLDNPMGSLSITFEAMQAVMKLAGSMGEKMRNSSNIWVPPLYRRLASDNKREKEMSERCLLKVKTIICPPLIALSKMVVLDMKKKLLAEIEEMVNRGKKIEALKAWGWFIRLLGPYMTKHKDLVNELLKLPTRTFSDLDPQVQIASLVSWEGLIDALICSPFNDPETSSATRNASKDMKIYEGDCKKMISNGFSKKLKLIMTPLAGIMTSRCDVSVHVACLSTWCYLLHKLDTSVSHDSVVRIACQPILEAIFQTGPKDCNRYSWNFCIELLDNFILTRSGQNESINVHLGADLSPIKWSPWDLSQLDFFVNTIHYLLNRGSDPARHEELVTLTYNATSRLFRSLLRSVQNSLRCELVTYDEVMLCLNVILKFFIEILEISSSDNTISLQLLCAAMEELDPSILESPLYKVALDIKVLENVQPICRNLKTSDIGSLAYMEMVSPAVYISVLYFVTVIKSPLVVTPKIYKYLKLILSSYDKVEMLKMLVGLLYTHKESNCFEIWVTLAKCLNEFVMEDESGYSAVMLLLNYPFAAYPVHQGQFEITRAIEAWELFYDYISKCSQICHLIITRDVFEMLNGSIDENCERGDFAMLLGNAMACVLDKAINDKHNNKDGDSGSLNNVMSSLEFAFRFMKIPWVVEEKNLQISFSIASRLLSKLVNFIGCFPFHQAFISFNEVTTKPLLLWLSHMDLQDNCFKDQLPLLWSEILKNLQKNQLVINFDSSFLKLQSPVLQKTLDHPCPEISNPSVQFWDATYGKQINLQYPENLLRILDKLSRNGRLTLCRKTSPSEMAWKVSSASSLNRCSKRVEFAGVVGGKRARGELTEHQKEVRRAQQGRGSDALGRGPGIRTYTSVDFSQDNNEESQESQDIRDTDCIMEMVRKIQ</sequence>
<evidence type="ECO:0000256" key="1">
    <source>
        <dbReference type="ARBA" id="ARBA00004123"/>
    </source>
</evidence>
<dbReference type="PANTHER" id="PTHR22928">
    <property type="entry name" value="TELOMERE-ASSOCIATED PROTEIN RIF1"/>
    <property type="match status" value="1"/>
</dbReference>
<evidence type="ECO:0000259" key="8">
    <source>
        <dbReference type="Pfam" id="PF12231"/>
    </source>
</evidence>
<dbReference type="PANTHER" id="PTHR22928:SF3">
    <property type="entry name" value="TELOMERE-ASSOCIATED PROTEIN RIF1"/>
    <property type="match status" value="1"/>
</dbReference>
<dbReference type="Gene3D" id="1.25.10.10">
    <property type="entry name" value="Leucine-rich Repeat Variant"/>
    <property type="match status" value="1"/>
</dbReference>
<evidence type="ECO:0000313" key="9">
    <source>
        <dbReference type="EMBL" id="VFQ73653.1"/>
    </source>
</evidence>
<dbReference type="InterPro" id="IPR011989">
    <property type="entry name" value="ARM-like"/>
</dbReference>
<dbReference type="InterPro" id="IPR016024">
    <property type="entry name" value="ARM-type_fold"/>
</dbReference>
<evidence type="ECO:0000256" key="4">
    <source>
        <dbReference type="ARBA" id="ARBA00022895"/>
    </source>
</evidence>
<evidence type="ECO:0000256" key="5">
    <source>
        <dbReference type="ARBA" id="ARBA00023242"/>
    </source>
</evidence>
<dbReference type="Proteomes" id="UP000595140">
    <property type="component" value="Unassembled WGS sequence"/>
</dbReference>
<evidence type="ECO:0000313" key="10">
    <source>
        <dbReference type="Proteomes" id="UP000595140"/>
    </source>
</evidence>
<evidence type="ECO:0000256" key="2">
    <source>
        <dbReference type="ARBA" id="ARBA00004574"/>
    </source>
</evidence>
<dbReference type="SUPFAM" id="SSF48371">
    <property type="entry name" value="ARM repeat"/>
    <property type="match status" value="1"/>
</dbReference>
<name>A0A484LBH1_9ASTE</name>
<keyword evidence="6" id="KW-0131">Cell cycle</keyword>
<keyword evidence="4" id="KW-0779">Telomere</keyword>
<feature type="domain" description="Telomere-associated protein Rif1 N-terminal" evidence="8">
    <location>
        <begin position="23"/>
        <end position="312"/>
    </location>
</feature>
<dbReference type="OrthoDB" id="5399929at2759"/>
<keyword evidence="3" id="KW-0158">Chromosome</keyword>